<feature type="compositionally biased region" description="Polar residues" evidence="2">
    <location>
        <begin position="679"/>
        <end position="709"/>
    </location>
</feature>
<feature type="region of interest" description="Disordered" evidence="2">
    <location>
        <begin position="545"/>
        <end position="596"/>
    </location>
</feature>
<name>A0A0M8ZPS8_9HYME</name>
<keyword evidence="1" id="KW-0694">RNA-binding</keyword>
<evidence type="ECO:0000313" key="5">
    <source>
        <dbReference type="Proteomes" id="UP000053105"/>
    </source>
</evidence>
<dbReference type="AlphaFoldDB" id="A0A0M8ZPS8"/>
<feature type="compositionally biased region" description="Basic residues" evidence="2">
    <location>
        <begin position="211"/>
        <end position="221"/>
    </location>
</feature>
<dbReference type="STRING" id="166423.A0A0M8ZPS8"/>
<dbReference type="SMART" id="SM00360">
    <property type="entry name" value="RRM"/>
    <property type="match status" value="1"/>
</dbReference>
<feature type="region of interest" description="Disordered" evidence="2">
    <location>
        <begin position="828"/>
        <end position="851"/>
    </location>
</feature>
<feature type="region of interest" description="Disordered" evidence="2">
    <location>
        <begin position="482"/>
        <end position="515"/>
    </location>
</feature>
<dbReference type="InterPro" id="IPR035979">
    <property type="entry name" value="RBD_domain_sf"/>
</dbReference>
<dbReference type="EMBL" id="KQ438551">
    <property type="protein sequence ID" value="KOX67163.1"/>
    <property type="molecule type" value="Genomic_DNA"/>
</dbReference>
<protein>
    <submittedName>
        <fullName evidence="4">RNA-binding protein 33</fullName>
    </submittedName>
</protein>
<feature type="compositionally biased region" description="Polar residues" evidence="2">
    <location>
        <begin position="872"/>
        <end position="884"/>
    </location>
</feature>
<reference evidence="4 5" key="1">
    <citation type="submission" date="2015-07" db="EMBL/GenBank/DDBJ databases">
        <title>The genome of Melipona quadrifasciata.</title>
        <authorList>
            <person name="Pan H."/>
            <person name="Kapheim K."/>
        </authorList>
    </citation>
    <scope>NUCLEOTIDE SEQUENCE [LARGE SCALE GENOMIC DNA]</scope>
    <source>
        <strain evidence="4">0111107301</strain>
        <tissue evidence="4">Whole body</tissue>
    </source>
</reference>
<evidence type="ECO:0000256" key="1">
    <source>
        <dbReference type="ARBA" id="ARBA00022884"/>
    </source>
</evidence>
<dbReference type="SUPFAM" id="SSF54928">
    <property type="entry name" value="RNA-binding domain, RBD"/>
    <property type="match status" value="1"/>
</dbReference>
<accession>A0A0M8ZPS8</accession>
<feature type="compositionally biased region" description="Polar residues" evidence="2">
    <location>
        <begin position="486"/>
        <end position="513"/>
    </location>
</feature>
<feature type="compositionally biased region" description="Polar residues" evidence="2">
    <location>
        <begin position="805"/>
        <end position="816"/>
    </location>
</feature>
<dbReference type="InterPro" id="IPR039878">
    <property type="entry name" value="RBM33"/>
</dbReference>
<evidence type="ECO:0000259" key="3">
    <source>
        <dbReference type="SMART" id="SM00360"/>
    </source>
</evidence>
<dbReference type="PANTHER" id="PTHR22014">
    <property type="entry name" value="RNA-BINDING PROTEIN 33"/>
    <property type="match status" value="1"/>
</dbReference>
<feature type="region of interest" description="Disordered" evidence="2">
    <location>
        <begin position="872"/>
        <end position="897"/>
    </location>
</feature>
<dbReference type="Gene3D" id="3.30.70.330">
    <property type="match status" value="1"/>
</dbReference>
<dbReference type="OrthoDB" id="5990677at2759"/>
<feature type="compositionally biased region" description="Basic and acidic residues" evidence="2">
    <location>
        <begin position="653"/>
        <end position="677"/>
    </location>
</feature>
<feature type="compositionally biased region" description="Low complexity" evidence="2">
    <location>
        <begin position="569"/>
        <end position="580"/>
    </location>
</feature>
<feature type="region of interest" description="Disordered" evidence="2">
    <location>
        <begin position="208"/>
        <end position="237"/>
    </location>
</feature>
<feature type="compositionally biased region" description="Polar residues" evidence="2">
    <location>
        <begin position="545"/>
        <end position="568"/>
    </location>
</feature>
<dbReference type="InterPro" id="IPR000504">
    <property type="entry name" value="RRM_dom"/>
</dbReference>
<dbReference type="GO" id="GO:0003723">
    <property type="term" value="F:RNA binding"/>
    <property type="evidence" value="ECO:0007669"/>
    <property type="project" value="UniProtKB-KW"/>
</dbReference>
<evidence type="ECO:0000313" key="4">
    <source>
        <dbReference type="EMBL" id="KOX67163.1"/>
    </source>
</evidence>
<dbReference type="PANTHER" id="PTHR22014:SF2">
    <property type="entry name" value="RNA-BINDING PROTEIN 33"/>
    <property type="match status" value="1"/>
</dbReference>
<feature type="region of interest" description="Disordered" evidence="2">
    <location>
        <begin position="651"/>
        <end position="816"/>
    </location>
</feature>
<organism evidence="4 5">
    <name type="scientific">Melipona quadrifasciata</name>
    <dbReference type="NCBI Taxonomy" id="166423"/>
    <lineage>
        <taxon>Eukaryota</taxon>
        <taxon>Metazoa</taxon>
        <taxon>Ecdysozoa</taxon>
        <taxon>Arthropoda</taxon>
        <taxon>Hexapoda</taxon>
        <taxon>Insecta</taxon>
        <taxon>Pterygota</taxon>
        <taxon>Neoptera</taxon>
        <taxon>Endopterygota</taxon>
        <taxon>Hymenoptera</taxon>
        <taxon>Apocrita</taxon>
        <taxon>Aculeata</taxon>
        <taxon>Apoidea</taxon>
        <taxon>Anthophila</taxon>
        <taxon>Apidae</taxon>
        <taxon>Melipona</taxon>
    </lineage>
</organism>
<proteinExistence type="predicted"/>
<feature type="domain" description="RRM" evidence="3">
    <location>
        <begin position="1031"/>
        <end position="1096"/>
    </location>
</feature>
<gene>
    <name evidence="4" type="ORF">WN51_09407</name>
</gene>
<dbReference type="Proteomes" id="UP000053105">
    <property type="component" value="Unassembled WGS sequence"/>
</dbReference>
<sequence length="1114" mass="125227">MNECLGCTSMHLLTTFDDTLLDEDLGDEEYDLGNDEEEALLADDYELERQNSYKGEEETDDVLDLGVTDALDDLDGEDENIEFNRSKTDRSNQNDFYEDGGQLEAQSKYYEQDEIHEYKSEQVRQHDELPSVDSINASSNIERGDLREKLQKNAKIYSGNGQGLEDDECEEAKERRNRFQNERTIVSSKMNNHIPDNLENVVTCEPSKLASRGRGRGRSTRGNRGGRFGIIQNSGNFNPRFGNARNANFDNQPPPVCRPPLLETRPPFLLGVPNNMQNQQIIYQQQNSQVQSFQHYSPNGSLQGPSHFVDNRPQFNPNQFQNQVAPRIIGPRLDYGPRVGLPGSLQGLSHPSSYNHPSSQPPYIQIQPGPATATAPFQTSAALMQEGPNPVRLMQNNQGPLLQGNPGGTILGNLNSAVPGTGSVAPLLQGNQPLPIQAYPRQATSQGPLINHPNVNQMPNQSPFENRPPFQEAAQFENRPVYDSRSGYSDQVPTSQFNTNTLPVPQQSTSNVPNVPLPPGHKILINPHFRGAVQSTNDARLAWDSNQQQTSSLPSQVSSGQFSQSAIPYQNQSSYNQTQQGPAHYQQNYQQNKSDDPYAYFSDVWQENKPQKNQTGTPNKQYPLESNYLRDGSYETSSKYKLDQWDQKNNYSQDHRGIHQNYRDRDLSSKTRNDHVSKNRTCSSTTYRENYDQNHVQKSSNRSVNTSIRTRLPQKRVPNSLDKPLRDLSPKRIKINNRNLQEVRTVDTLNNTNNDKKDEENDPEMQEYRKKMEEQKRLREKVLREKENRRKMAAMEKQNDEAKNENTSNENTQDTKPVSALMGVVKDGSINKGHTSIGRGRARPVSTQSTEVSEKSSCIRIVRTIQTVQSNDSVNSAKDSNSGHAINPVNEHAKVLNSQSGTRRIVIQKPLLNTQKVATTIQKTVSNLQKGQLLMQSKLINVAQCQSQRIGQNQTDVLKKLTNIGQKIVGTSQRIVKQKSPGNFQKTIINVQEITNTNAQKSVVNTQNNQRVVLQKTPVQQKKIPEIKTNTVKVENLAASTSEAQIRRMCQGIGTIESIQMGERSATIVFKTQSAAMVFHKKYQRKMLDLSLITVRLVPQSSGTKTAATIVKVS</sequence>
<keyword evidence="5" id="KW-1185">Reference proteome</keyword>
<dbReference type="InterPro" id="IPR012677">
    <property type="entry name" value="Nucleotide-bd_a/b_plait_sf"/>
</dbReference>
<feature type="compositionally biased region" description="Basic and acidic residues" evidence="2">
    <location>
        <begin position="766"/>
        <end position="804"/>
    </location>
</feature>
<evidence type="ECO:0000256" key="2">
    <source>
        <dbReference type="SAM" id="MobiDB-lite"/>
    </source>
</evidence>